<feature type="transmembrane region" description="Helical" evidence="2">
    <location>
        <begin position="47"/>
        <end position="68"/>
    </location>
</feature>
<feature type="transmembrane region" description="Helical" evidence="2">
    <location>
        <begin position="142"/>
        <end position="166"/>
    </location>
</feature>
<dbReference type="RefSeq" id="XP_040632283.1">
    <property type="nucleotide sequence ID" value="XM_040767830.1"/>
</dbReference>
<feature type="transmembrane region" description="Helical" evidence="2">
    <location>
        <begin position="20"/>
        <end position="40"/>
    </location>
</feature>
<feature type="transmembrane region" description="Helical" evidence="2">
    <location>
        <begin position="173"/>
        <end position="192"/>
    </location>
</feature>
<sequence>MSNSLDIDNATLAGLFSSSILYGVFLVLCVGCLHVLLPGWKLERPNWLLVVAAVLMFILNTAVLALSFSRTQDAFIYCDPDALTVEMEGGDKDDIDARVHGLSGHTTHLSLLDRLEKAICADQAAGIALSPEGPDGIFGPSIAPWITAVLAITLFQNLLVTSLIVYRIWKVNSSISGSGGTTVFVWLMTYVATSPSEYVLVDCINPAIGITYCLLVIRVRTKGTPTAPETSGRISGGLTNQSHPMQVISVEVHRQYHTDPSPARDSVSDLGLKDSEQRKTGIYFDESRV</sequence>
<dbReference type="AlphaFoldDB" id="M5G9C8"/>
<accession>M5G9C8</accession>
<dbReference type="GeneID" id="63682892"/>
<keyword evidence="2" id="KW-1133">Transmembrane helix</keyword>
<name>M5G9C8_DACPD</name>
<evidence type="ECO:0000256" key="1">
    <source>
        <dbReference type="SAM" id="MobiDB-lite"/>
    </source>
</evidence>
<dbReference type="Proteomes" id="UP000030653">
    <property type="component" value="Unassembled WGS sequence"/>
</dbReference>
<proteinExistence type="predicted"/>
<evidence type="ECO:0000313" key="4">
    <source>
        <dbReference type="Proteomes" id="UP000030653"/>
    </source>
</evidence>
<feature type="transmembrane region" description="Helical" evidence="2">
    <location>
        <begin position="198"/>
        <end position="217"/>
    </location>
</feature>
<dbReference type="STRING" id="1858805.M5G9C8"/>
<dbReference type="HOGENOM" id="CLU_044614_3_3_1"/>
<keyword evidence="2" id="KW-0812">Transmembrane</keyword>
<keyword evidence="2" id="KW-0472">Membrane</keyword>
<evidence type="ECO:0000313" key="3">
    <source>
        <dbReference type="EMBL" id="EJU05389.1"/>
    </source>
</evidence>
<reference evidence="3 4" key="1">
    <citation type="journal article" date="2012" name="Science">
        <title>The Paleozoic origin of enzymatic lignin decomposition reconstructed from 31 fungal genomes.</title>
        <authorList>
            <person name="Floudas D."/>
            <person name="Binder M."/>
            <person name="Riley R."/>
            <person name="Barry K."/>
            <person name="Blanchette R.A."/>
            <person name="Henrissat B."/>
            <person name="Martinez A.T."/>
            <person name="Otillar R."/>
            <person name="Spatafora J.W."/>
            <person name="Yadav J.S."/>
            <person name="Aerts A."/>
            <person name="Benoit I."/>
            <person name="Boyd A."/>
            <person name="Carlson A."/>
            <person name="Copeland A."/>
            <person name="Coutinho P.M."/>
            <person name="de Vries R.P."/>
            <person name="Ferreira P."/>
            <person name="Findley K."/>
            <person name="Foster B."/>
            <person name="Gaskell J."/>
            <person name="Glotzer D."/>
            <person name="Gorecki P."/>
            <person name="Heitman J."/>
            <person name="Hesse C."/>
            <person name="Hori C."/>
            <person name="Igarashi K."/>
            <person name="Jurgens J.A."/>
            <person name="Kallen N."/>
            <person name="Kersten P."/>
            <person name="Kohler A."/>
            <person name="Kuees U."/>
            <person name="Kumar T.K.A."/>
            <person name="Kuo A."/>
            <person name="LaButti K."/>
            <person name="Larrondo L.F."/>
            <person name="Lindquist E."/>
            <person name="Ling A."/>
            <person name="Lombard V."/>
            <person name="Lucas S."/>
            <person name="Lundell T."/>
            <person name="Martin R."/>
            <person name="McLaughlin D.J."/>
            <person name="Morgenstern I."/>
            <person name="Morin E."/>
            <person name="Murat C."/>
            <person name="Nagy L.G."/>
            <person name="Nolan M."/>
            <person name="Ohm R.A."/>
            <person name="Patyshakuliyeva A."/>
            <person name="Rokas A."/>
            <person name="Ruiz-Duenas F.J."/>
            <person name="Sabat G."/>
            <person name="Salamov A."/>
            <person name="Samejima M."/>
            <person name="Schmutz J."/>
            <person name="Slot J.C."/>
            <person name="St John F."/>
            <person name="Stenlid J."/>
            <person name="Sun H."/>
            <person name="Sun S."/>
            <person name="Syed K."/>
            <person name="Tsang A."/>
            <person name="Wiebenga A."/>
            <person name="Young D."/>
            <person name="Pisabarro A."/>
            <person name="Eastwood D.C."/>
            <person name="Martin F."/>
            <person name="Cullen D."/>
            <person name="Grigoriev I.V."/>
            <person name="Hibbett D.S."/>
        </authorList>
    </citation>
    <scope>NUCLEOTIDE SEQUENCE [LARGE SCALE GENOMIC DNA]</scope>
    <source>
        <strain evidence="3 4">DJM-731 SS1</strain>
    </source>
</reference>
<keyword evidence="4" id="KW-1185">Reference proteome</keyword>
<organism evidence="3 4">
    <name type="scientific">Dacryopinax primogenitus (strain DJM 731)</name>
    <name type="common">Brown rot fungus</name>
    <dbReference type="NCBI Taxonomy" id="1858805"/>
    <lineage>
        <taxon>Eukaryota</taxon>
        <taxon>Fungi</taxon>
        <taxon>Dikarya</taxon>
        <taxon>Basidiomycota</taxon>
        <taxon>Agaricomycotina</taxon>
        <taxon>Dacrymycetes</taxon>
        <taxon>Dacrymycetales</taxon>
        <taxon>Dacrymycetaceae</taxon>
        <taxon>Dacryopinax</taxon>
    </lineage>
</organism>
<feature type="compositionally biased region" description="Basic and acidic residues" evidence="1">
    <location>
        <begin position="271"/>
        <end position="289"/>
    </location>
</feature>
<gene>
    <name evidence="3" type="ORF">DACRYDRAFT_103875</name>
</gene>
<protein>
    <submittedName>
        <fullName evidence="3">Uncharacterized protein</fullName>
    </submittedName>
</protein>
<dbReference type="OrthoDB" id="3346544at2759"/>
<feature type="region of interest" description="Disordered" evidence="1">
    <location>
        <begin position="258"/>
        <end position="289"/>
    </location>
</feature>
<dbReference type="EMBL" id="JH795856">
    <property type="protein sequence ID" value="EJU05389.1"/>
    <property type="molecule type" value="Genomic_DNA"/>
</dbReference>
<evidence type="ECO:0000256" key="2">
    <source>
        <dbReference type="SAM" id="Phobius"/>
    </source>
</evidence>